<organism evidence="2 3">
    <name type="scientific">Littorina saxatilis</name>
    <dbReference type="NCBI Taxonomy" id="31220"/>
    <lineage>
        <taxon>Eukaryota</taxon>
        <taxon>Metazoa</taxon>
        <taxon>Spiralia</taxon>
        <taxon>Lophotrochozoa</taxon>
        <taxon>Mollusca</taxon>
        <taxon>Gastropoda</taxon>
        <taxon>Caenogastropoda</taxon>
        <taxon>Littorinimorpha</taxon>
        <taxon>Littorinoidea</taxon>
        <taxon>Littorinidae</taxon>
        <taxon>Littorina</taxon>
    </lineage>
</organism>
<evidence type="ECO:0000259" key="1">
    <source>
        <dbReference type="PROSITE" id="PS51406"/>
    </source>
</evidence>
<dbReference type="EMBL" id="JBAMIC010000024">
    <property type="protein sequence ID" value="KAK7090736.1"/>
    <property type="molecule type" value="Genomic_DNA"/>
</dbReference>
<dbReference type="Proteomes" id="UP001374579">
    <property type="component" value="Unassembled WGS sequence"/>
</dbReference>
<gene>
    <name evidence="2" type="ORF">V1264_010496</name>
</gene>
<dbReference type="AlphaFoldDB" id="A0AAN9G0K1"/>
<keyword evidence="3" id="KW-1185">Reference proteome</keyword>
<dbReference type="SUPFAM" id="SSF56496">
    <property type="entry name" value="Fibrinogen C-terminal domain-like"/>
    <property type="match status" value="1"/>
</dbReference>
<reference evidence="2 3" key="1">
    <citation type="submission" date="2024-02" db="EMBL/GenBank/DDBJ databases">
        <title>Chromosome-scale genome assembly of the rough periwinkle Littorina saxatilis.</title>
        <authorList>
            <person name="De Jode A."/>
            <person name="Faria R."/>
            <person name="Formenti G."/>
            <person name="Sims Y."/>
            <person name="Smith T.P."/>
            <person name="Tracey A."/>
            <person name="Wood J.M.D."/>
            <person name="Zagrodzka Z.B."/>
            <person name="Johannesson K."/>
            <person name="Butlin R.K."/>
            <person name="Leder E.H."/>
        </authorList>
    </citation>
    <scope>NUCLEOTIDE SEQUENCE [LARGE SCALE GENOMIC DNA]</scope>
    <source>
        <strain evidence="2">Snail1</strain>
        <tissue evidence="2">Muscle</tissue>
    </source>
</reference>
<dbReference type="GO" id="GO:0005615">
    <property type="term" value="C:extracellular space"/>
    <property type="evidence" value="ECO:0007669"/>
    <property type="project" value="TreeGrafter"/>
</dbReference>
<dbReference type="Gene3D" id="3.90.215.10">
    <property type="entry name" value="Gamma Fibrinogen, chain A, domain 1"/>
    <property type="match status" value="1"/>
</dbReference>
<dbReference type="InterPro" id="IPR014716">
    <property type="entry name" value="Fibrinogen_a/b/g_C_1"/>
</dbReference>
<dbReference type="InterPro" id="IPR002181">
    <property type="entry name" value="Fibrinogen_a/b/g_C_dom"/>
</dbReference>
<dbReference type="SMART" id="SM00186">
    <property type="entry name" value="FBG"/>
    <property type="match status" value="1"/>
</dbReference>
<dbReference type="Pfam" id="PF00147">
    <property type="entry name" value="Fibrinogen_C"/>
    <property type="match status" value="1"/>
</dbReference>
<dbReference type="InterPro" id="IPR050373">
    <property type="entry name" value="Fibrinogen_C-term_domain"/>
</dbReference>
<sequence>MLQYCRYQTYTVRNLLHCLATCRIDDACVSVVHERSVKLCHLGATTAFLNCSNMVAAPPGVAYYQQTVICQNTGIVRTKSDTCFCPEPYHGETCELIFRDCHDMKDAGVVGMGPRVVFPATAPAPFTVYCLLKFGRTFIFSRLVTGGLDFNRPWQDYVNGFGDISLDLNAEHWLGLEKMHHLTANPRTYKLRFQIILTNDSNWYTTFKEFKVMGSAQGYSFTVNPNPITFQVDDCMTSLVNTPFSTYDNDNDGSGGINCAESRGGGWWFKGANCAPVCSPLGKLTTDPAMWSGNPLDAFWSMQFGMVSLANISAYLL</sequence>
<accession>A0AAN9G0K1</accession>
<evidence type="ECO:0000313" key="2">
    <source>
        <dbReference type="EMBL" id="KAK7090736.1"/>
    </source>
</evidence>
<dbReference type="Gene3D" id="4.10.530.10">
    <property type="entry name" value="Gamma-fibrinogen Carboxyl Terminal Fragment, domain 2"/>
    <property type="match status" value="1"/>
</dbReference>
<name>A0AAN9G0K1_9CAEN</name>
<feature type="domain" description="Fibrinogen C-terminal" evidence="1">
    <location>
        <begin position="92"/>
        <end position="274"/>
    </location>
</feature>
<protein>
    <recommendedName>
        <fullName evidence="1">Fibrinogen C-terminal domain-containing protein</fullName>
    </recommendedName>
</protein>
<dbReference type="PROSITE" id="PS51406">
    <property type="entry name" value="FIBRINOGEN_C_2"/>
    <property type="match status" value="1"/>
</dbReference>
<comment type="caution">
    <text evidence="2">The sequence shown here is derived from an EMBL/GenBank/DDBJ whole genome shotgun (WGS) entry which is preliminary data.</text>
</comment>
<proteinExistence type="predicted"/>
<dbReference type="PANTHER" id="PTHR19143">
    <property type="entry name" value="FIBRINOGEN/TENASCIN/ANGIOPOEITIN"/>
    <property type="match status" value="1"/>
</dbReference>
<evidence type="ECO:0000313" key="3">
    <source>
        <dbReference type="Proteomes" id="UP001374579"/>
    </source>
</evidence>
<dbReference type="InterPro" id="IPR036056">
    <property type="entry name" value="Fibrinogen-like_C"/>
</dbReference>